<dbReference type="Pfam" id="PF00364">
    <property type="entry name" value="Biotin_lipoyl"/>
    <property type="match status" value="1"/>
</dbReference>
<evidence type="ECO:0000256" key="1">
    <source>
        <dbReference type="ARBA" id="ARBA00022823"/>
    </source>
</evidence>
<dbReference type="CDD" id="cd06849">
    <property type="entry name" value="lipoyl_domain"/>
    <property type="match status" value="1"/>
</dbReference>
<dbReference type="GeneID" id="17277773"/>
<evidence type="ECO:0000256" key="2">
    <source>
        <dbReference type="ARBA" id="ARBA00022946"/>
    </source>
</evidence>
<dbReference type="SUPFAM" id="SSF51230">
    <property type="entry name" value="Single hybrid motif"/>
    <property type="match status" value="1"/>
</dbReference>
<accession>A0A0D3K9R5</accession>
<dbReference type="GeneID" id="17275266"/>
<dbReference type="InterPro" id="IPR011053">
    <property type="entry name" value="Single_hybrid_motif"/>
</dbReference>
<dbReference type="PROSITE" id="PS00189">
    <property type="entry name" value="LIPOYL"/>
    <property type="match status" value="1"/>
</dbReference>
<dbReference type="RefSeq" id="XP_005782421.1">
    <property type="nucleotide sequence ID" value="XM_005782364.1"/>
</dbReference>
<reference evidence="4" key="2">
    <citation type="submission" date="2024-10" db="UniProtKB">
        <authorList>
            <consortium name="EnsemblProtists"/>
        </authorList>
    </citation>
    <scope>IDENTIFICATION</scope>
</reference>
<dbReference type="KEGG" id="ehx:EMIHUDRAFT_456078"/>
<dbReference type="Gene3D" id="2.40.50.100">
    <property type="match status" value="1"/>
</dbReference>
<dbReference type="AlphaFoldDB" id="A0A0D3K9R5"/>
<evidence type="ECO:0000259" key="3">
    <source>
        <dbReference type="PROSITE" id="PS50968"/>
    </source>
</evidence>
<evidence type="ECO:0000313" key="5">
    <source>
        <dbReference type="Proteomes" id="UP000013827"/>
    </source>
</evidence>
<name>A0A0D3K9R5_EMIH1</name>
<dbReference type="Proteomes" id="UP000013827">
    <property type="component" value="Unassembled WGS sequence"/>
</dbReference>
<dbReference type="PaxDb" id="2903-EOD29992"/>
<protein>
    <recommendedName>
        <fullName evidence="3">Lipoyl-binding domain-containing protein</fullName>
    </recommendedName>
</protein>
<proteinExistence type="predicted"/>
<dbReference type="EnsemblProtists" id="EOD32500">
    <property type="protein sequence ID" value="EOD32500"/>
    <property type="gene ID" value="EMIHUDRAFT_456078"/>
</dbReference>
<dbReference type="HOGENOM" id="CLU_2781238_0_0_1"/>
<feature type="domain" description="Lipoyl-binding" evidence="3">
    <location>
        <begin position="1"/>
        <end position="69"/>
    </location>
</feature>
<keyword evidence="2" id="KW-0809">Transit peptide</keyword>
<dbReference type="InterPro" id="IPR003016">
    <property type="entry name" value="2-oxoA_DH_lipoyl-BS"/>
</dbReference>
<dbReference type="KEGG" id="ehx:EMIHUDRAFT_421127"/>
<dbReference type="RefSeq" id="XP_005784929.1">
    <property type="nucleotide sequence ID" value="XM_005784872.1"/>
</dbReference>
<dbReference type="PROSITE" id="PS50968">
    <property type="entry name" value="BIOTINYL_LIPOYL"/>
    <property type="match status" value="1"/>
</dbReference>
<organism evidence="4 5">
    <name type="scientific">Emiliania huxleyi (strain CCMP1516)</name>
    <dbReference type="NCBI Taxonomy" id="280463"/>
    <lineage>
        <taxon>Eukaryota</taxon>
        <taxon>Haptista</taxon>
        <taxon>Haptophyta</taxon>
        <taxon>Prymnesiophyceae</taxon>
        <taxon>Isochrysidales</taxon>
        <taxon>Noelaerhabdaceae</taxon>
        <taxon>Emiliania</taxon>
    </lineage>
</organism>
<sequence>MPLAEGIIGELGEILVDVGATVEENDVVAVIETEKAAINVKANCSGVIGAVLVELDEEIKEEMPMFELQ</sequence>
<reference evidence="5" key="1">
    <citation type="journal article" date="2013" name="Nature">
        <title>Pan genome of the phytoplankton Emiliania underpins its global distribution.</title>
        <authorList>
            <person name="Read B.A."/>
            <person name="Kegel J."/>
            <person name="Klute M.J."/>
            <person name="Kuo A."/>
            <person name="Lefebvre S.C."/>
            <person name="Maumus F."/>
            <person name="Mayer C."/>
            <person name="Miller J."/>
            <person name="Monier A."/>
            <person name="Salamov A."/>
            <person name="Young J."/>
            <person name="Aguilar M."/>
            <person name="Claverie J.M."/>
            <person name="Frickenhaus S."/>
            <person name="Gonzalez K."/>
            <person name="Herman E.K."/>
            <person name="Lin Y.C."/>
            <person name="Napier J."/>
            <person name="Ogata H."/>
            <person name="Sarno A.F."/>
            <person name="Shmutz J."/>
            <person name="Schroeder D."/>
            <person name="de Vargas C."/>
            <person name="Verret F."/>
            <person name="von Dassow P."/>
            <person name="Valentin K."/>
            <person name="Van de Peer Y."/>
            <person name="Wheeler G."/>
            <person name="Dacks J.B."/>
            <person name="Delwiche C.F."/>
            <person name="Dyhrman S.T."/>
            <person name="Glockner G."/>
            <person name="John U."/>
            <person name="Richards T."/>
            <person name="Worden A.Z."/>
            <person name="Zhang X."/>
            <person name="Grigoriev I.V."/>
            <person name="Allen A.E."/>
            <person name="Bidle K."/>
            <person name="Borodovsky M."/>
            <person name="Bowler C."/>
            <person name="Brownlee C."/>
            <person name="Cock J.M."/>
            <person name="Elias M."/>
            <person name="Gladyshev V.N."/>
            <person name="Groth M."/>
            <person name="Guda C."/>
            <person name="Hadaegh A."/>
            <person name="Iglesias-Rodriguez M.D."/>
            <person name="Jenkins J."/>
            <person name="Jones B.M."/>
            <person name="Lawson T."/>
            <person name="Leese F."/>
            <person name="Lindquist E."/>
            <person name="Lobanov A."/>
            <person name="Lomsadze A."/>
            <person name="Malik S.B."/>
            <person name="Marsh M.E."/>
            <person name="Mackinder L."/>
            <person name="Mock T."/>
            <person name="Mueller-Roeber B."/>
            <person name="Pagarete A."/>
            <person name="Parker M."/>
            <person name="Probert I."/>
            <person name="Quesneville H."/>
            <person name="Raines C."/>
            <person name="Rensing S.A."/>
            <person name="Riano-Pachon D.M."/>
            <person name="Richier S."/>
            <person name="Rokitta S."/>
            <person name="Shiraiwa Y."/>
            <person name="Soanes D.M."/>
            <person name="van der Giezen M."/>
            <person name="Wahlund T.M."/>
            <person name="Williams B."/>
            <person name="Wilson W."/>
            <person name="Wolfe G."/>
            <person name="Wurch L.L."/>
        </authorList>
    </citation>
    <scope>NUCLEOTIDE SEQUENCE</scope>
</reference>
<dbReference type="InterPro" id="IPR000089">
    <property type="entry name" value="Biotin_lipoyl"/>
</dbReference>
<dbReference type="EnsemblProtists" id="EOD29992">
    <property type="protein sequence ID" value="EOD29992"/>
    <property type="gene ID" value="EMIHUDRAFT_421127"/>
</dbReference>
<evidence type="ECO:0000313" key="4">
    <source>
        <dbReference type="EnsemblProtists" id="EOD32500"/>
    </source>
</evidence>
<keyword evidence="5" id="KW-1185">Reference proteome</keyword>
<keyword evidence="1" id="KW-0450">Lipoyl</keyword>
<dbReference type="OMA" id="EMPMFEL"/>